<name>A0A344L4A6_9PSEU</name>
<proteinExistence type="predicted"/>
<dbReference type="SUPFAM" id="SSF53335">
    <property type="entry name" value="S-adenosyl-L-methionine-dependent methyltransferases"/>
    <property type="match status" value="1"/>
</dbReference>
<dbReference type="PANTHER" id="PTHR40036">
    <property type="entry name" value="MACROCIN O-METHYLTRANSFERASE"/>
    <property type="match status" value="1"/>
</dbReference>
<dbReference type="Proteomes" id="UP000250434">
    <property type="component" value="Chromosome"/>
</dbReference>
<dbReference type="AlphaFoldDB" id="A0A344L4A6"/>
<evidence type="ECO:0008006" key="3">
    <source>
        <dbReference type="Google" id="ProtNLM"/>
    </source>
</evidence>
<evidence type="ECO:0000313" key="2">
    <source>
        <dbReference type="Proteomes" id="UP000250434"/>
    </source>
</evidence>
<dbReference type="InterPro" id="IPR008884">
    <property type="entry name" value="TylF_MeTrfase"/>
</dbReference>
<dbReference type="Gene3D" id="3.40.50.150">
    <property type="entry name" value="Vaccinia Virus protein VP39"/>
    <property type="match status" value="1"/>
</dbReference>
<dbReference type="PANTHER" id="PTHR40036:SF1">
    <property type="entry name" value="MACROCIN O-METHYLTRANSFERASE"/>
    <property type="match status" value="1"/>
</dbReference>
<organism evidence="1 2">
    <name type="scientific">Amycolatopsis albispora</name>
    <dbReference type="NCBI Taxonomy" id="1804986"/>
    <lineage>
        <taxon>Bacteria</taxon>
        <taxon>Bacillati</taxon>
        <taxon>Actinomycetota</taxon>
        <taxon>Actinomycetes</taxon>
        <taxon>Pseudonocardiales</taxon>
        <taxon>Pseudonocardiaceae</taxon>
        <taxon>Amycolatopsis</taxon>
    </lineage>
</organism>
<sequence>MTAWYESQRFLRKLRRFSAGAEAVAEHAEHRELFRRFSACSLITEDLFCDNLALVRERLRDLDGAVVECGTWKGGMAAAMMHIGGPERDYHFYDSFEGGLPQATPTDGEDAMTWQAATDDPLYFDNLRTRAEDFRALVGEAGFPRVHVHEGWFEDTVPRYDGEPIAVLRLDGDWYDSTMVCLEHLYPHVKADGIIILDDYDAWDGCSRAVHDYLSRTKSTARLRRFGETGITLLHKIDT</sequence>
<protein>
    <recommendedName>
        <fullName evidence="3">Macrocin O-methyltransferase</fullName>
    </recommendedName>
</protein>
<evidence type="ECO:0000313" key="1">
    <source>
        <dbReference type="EMBL" id="AXB42880.1"/>
    </source>
</evidence>
<dbReference type="KEGG" id="aab:A4R43_10295"/>
<dbReference type="Pfam" id="PF05711">
    <property type="entry name" value="TylF"/>
    <property type="match status" value="1"/>
</dbReference>
<dbReference type="OrthoDB" id="3826968at2"/>
<keyword evidence="2" id="KW-1185">Reference proteome</keyword>
<dbReference type="EMBL" id="CP015163">
    <property type="protein sequence ID" value="AXB42880.1"/>
    <property type="molecule type" value="Genomic_DNA"/>
</dbReference>
<reference evidence="1 2" key="1">
    <citation type="submission" date="2016-04" db="EMBL/GenBank/DDBJ databases">
        <title>Complete genome sequence and analysis of deep-sea sediment isolate, Amycolatopsis sp. WP1.</title>
        <authorList>
            <person name="Wang H."/>
            <person name="Chen S."/>
            <person name="Wu Q."/>
        </authorList>
    </citation>
    <scope>NUCLEOTIDE SEQUENCE [LARGE SCALE GENOMIC DNA]</scope>
    <source>
        <strain evidence="1 2">WP1</strain>
    </source>
</reference>
<accession>A0A344L4A6</accession>
<gene>
    <name evidence="1" type="ORF">A4R43_10295</name>
</gene>
<dbReference type="RefSeq" id="WP_113692134.1">
    <property type="nucleotide sequence ID" value="NZ_CP015163.1"/>
</dbReference>
<dbReference type="InterPro" id="IPR029063">
    <property type="entry name" value="SAM-dependent_MTases_sf"/>
</dbReference>